<feature type="binding site" evidence="8 10">
    <location>
        <position position="120"/>
    </location>
    <ligand>
        <name>substrate</name>
    </ligand>
</feature>
<evidence type="ECO:0000313" key="17">
    <source>
        <dbReference type="EMBL" id="RHC95636.1"/>
    </source>
</evidence>
<feature type="site" description="Important for activity" evidence="8 12">
    <location>
        <position position="99"/>
    </location>
</feature>
<dbReference type="FunFam" id="3.30.460.30:FF:000001">
    <property type="entry name" value="Glutamyl-tRNA reductase"/>
    <property type="match status" value="1"/>
</dbReference>
<dbReference type="UniPathway" id="UPA00251">
    <property type="reaction ID" value="UER00316"/>
</dbReference>
<comment type="miscellaneous">
    <text evidence="8">During catalysis, the active site Cys acts as a nucleophile attacking the alpha-carbonyl group of tRNA-bound glutamate with the formation of a thioester intermediate between enzyme and glutamate, and the concomitant release of tRNA(Glu). The thioester intermediate is finally reduced by direct hydride transfer from NADPH, to form the product GSA.</text>
</comment>
<dbReference type="SUPFAM" id="SSF69742">
    <property type="entry name" value="Glutamyl tRNA-reductase catalytic, N-terminal domain"/>
    <property type="match status" value="1"/>
</dbReference>
<dbReference type="SUPFAM" id="SSF69075">
    <property type="entry name" value="Glutamyl tRNA-reductase dimerization domain"/>
    <property type="match status" value="1"/>
</dbReference>
<evidence type="ECO:0000313" key="18">
    <source>
        <dbReference type="Proteomes" id="UP000285773"/>
    </source>
</evidence>
<feature type="binding site" evidence="8 10">
    <location>
        <begin position="114"/>
        <end position="116"/>
    </location>
    <ligand>
        <name>substrate</name>
    </ligand>
</feature>
<evidence type="ECO:0000256" key="7">
    <source>
        <dbReference type="ARBA" id="ARBA00047464"/>
    </source>
</evidence>
<dbReference type="Pfam" id="PF05201">
    <property type="entry name" value="GlutR_N"/>
    <property type="match status" value="1"/>
</dbReference>
<dbReference type="HAMAP" id="MF_00087">
    <property type="entry name" value="Glu_tRNA_reductase"/>
    <property type="match status" value="1"/>
</dbReference>
<evidence type="ECO:0000256" key="6">
    <source>
        <dbReference type="ARBA" id="ARBA00023244"/>
    </source>
</evidence>
<comment type="caution">
    <text evidence="17">The sequence shown here is derived from an EMBL/GenBank/DDBJ whole genome shotgun (WGS) entry which is preliminary data.</text>
</comment>
<feature type="domain" description="Tetrapyrrole biosynthesis glutamyl-tRNA reductase dimerisation" evidence="14">
    <location>
        <begin position="310"/>
        <end position="407"/>
    </location>
</feature>
<dbReference type="PANTHER" id="PTHR43013:SF1">
    <property type="entry name" value="GLUTAMYL-TRNA REDUCTASE"/>
    <property type="match status" value="1"/>
</dbReference>
<reference evidence="17 18" key="1">
    <citation type="submission" date="2018-08" db="EMBL/GenBank/DDBJ databases">
        <title>A genome reference for cultivated species of the human gut microbiota.</title>
        <authorList>
            <person name="Zou Y."/>
            <person name="Xue W."/>
            <person name="Luo G."/>
        </authorList>
    </citation>
    <scope>NUCLEOTIDE SEQUENCE [LARGE SCALE GENOMIC DNA]</scope>
    <source>
        <strain evidence="17 18">AM33-3BH</strain>
    </source>
</reference>
<evidence type="ECO:0000256" key="13">
    <source>
        <dbReference type="RuleBase" id="RU000584"/>
    </source>
</evidence>
<dbReference type="AlphaFoldDB" id="A0A414CKS7"/>
<keyword evidence="4 8" id="KW-0521">NADP</keyword>
<organism evidence="17 18">
    <name type="scientific">Streptococcus parasanguinis</name>
    <dbReference type="NCBI Taxonomy" id="1318"/>
    <lineage>
        <taxon>Bacteria</taxon>
        <taxon>Bacillati</taxon>
        <taxon>Bacillota</taxon>
        <taxon>Bacilli</taxon>
        <taxon>Lactobacillales</taxon>
        <taxon>Streptococcaceae</taxon>
        <taxon>Streptococcus</taxon>
    </lineage>
</organism>
<name>A0A414CKS7_STRPA</name>
<evidence type="ECO:0000256" key="12">
    <source>
        <dbReference type="PIRSR" id="PIRSR000445-4"/>
    </source>
</evidence>
<feature type="active site" description="Nucleophile" evidence="8 9">
    <location>
        <position position="50"/>
    </location>
</feature>
<feature type="binding site" evidence="8 10">
    <location>
        <begin position="49"/>
        <end position="52"/>
    </location>
    <ligand>
        <name>substrate</name>
    </ligand>
</feature>
<comment type="function">
    <text evidence="8">Catalyzes the NADPH-dependent reduction of glutamyl-tRNA(Glu) to glutamate 1-semialdehyde (GSA).</text>
</comment>
<dbReference type="Proteomes" id="UP000285773">
    <property type="component" value="Unassembled WGS sequence"/>
</dbReference>
<keyword evidence="6 8" id="KW-0627">Porphyrin biosynthesis</keyword>
<dbReference type="InterPro" id="IPR006151">
    <property type="entry name" value="Shikm_DH/Glu-tRNA_Rdtase"/>
</dbReference>
<evidence type="ECO:0000256" key="3">
    <source>
        <dbReference type="ARBA" id="ARBA00012970"/>
    </source>
</evidence>
<evidence type="ECO:0000256" key="2">
    <source>
        <dbReference type="ARBA" id="ARBA00005916"/>
    </source>
</evidence>
<dbReference type="GO" id="GO:0008883">
    <property type="term" value="F:glutamyl-tRNA reductase activity"/>
    <property type="evidence" value="ECO:0007669"/>
    <property type="project" value="UniProtKB-UniRule"/>
</dbReference>
<feature type="domain" description="Quinate/shikimate 5-dehydrogenase/glutamyl-tRNA reductase" evidence="15">
    <location>
        <begin position="179"/>
        <end position="282"/>
    </location>
</feature>
<feature type="binding site" evidence="8 10">
    <location>
        <position position="109"/>
    </location>
    <ligand>
        <name>substrate</name>
    </ligand>
</feature>
<comment type="pathway">
    <text evidence="1 8 13">Porphyrin-containing compound metabolism; protoporphyrin-IX biosynthesis; 5-aminolevulinate from L-glutamyl-tRNA(Glu): step 1/2.</text>
</comment>
<accession>A0A414CKS7</accession>
<feature type="domain" description="Glutamyl-tRNA reductase N-terminal" evidence="16">
    <location>
        <begin position="6"/>
        <end position="153"/>
    </location>
</feature>
<evidence type="ECO:0000259" key="16">
    <source>
        <dbReference type="Pfam" id="PF05201"/>
    </source>
</evidence>
<feature type="binding site" evidence="8 11">
    <location>
        <begin position="189"/>
        <end position="194"/>
    </location>
    <ligand>
        <name>NADP(+)</name>
        <dbReference type="ChEBI" id="CHEBI:58349"/>
    </ligand>
</feature>
<dbReference type="EMBL" id="QSIO01000001">
    <property type="protein sequence ID" value="RHC95636.1"/>
    <property type="molecule type" value="Genomic_DNA"/>
</dbReference>
<dbReference type="EC" id="1.2.1.70" evidence="3 8"/>
<comment type="subunit">
    <text evidence="8">Homodimer.</text>
</comment>
<evidence type="ECO:0000256" key="9">
    <source>
        <dbReference type="PIRSR" id="PIRSR000445-1"/>
    </source>
</evidence>
<dbReference type="SUPFAM" id="SSF51735">
    <property type="entry name" value="NAD(P)-binding Rossmann-fold domains"/>
    <property type="match status" value="1"/>
</dbReference>
<dbReference type="InterPro" id="IPR036343">
    <property type="entry name" value="GluRdtase_N_sf"/>
</dbReference>
<dbReference type="PANTHER" id="PTHR43013">
    <property type="entry name" value="GLUTAMYL-TRNA REDUCTASE"/>
    <property type="match status" value="1"/>
</dbReference>
<dbReference type="Gene3D" id="3.40.50.720">
    <property type="entry name" value="NAD(P)-binding Rossmann-like Domain"/>
    <property type="match status" value="1"/>
</dbReference>
<proteinExistence type="inferred from homology"/>
<comment type="domain">
    <text evidence="8">Possesses an unusual extended V-shaped dimeric structure with each monomer consisting of three distinct domains arranged along a curved 'spinal' alpha-helix. The N-terminal catalytic domain specifically recognizes the glutamate moiety of the substrate. The second domain is the NADPH-binding domain, and the third C-terminal domain is responsible for dimerization.</text>
</comment>
<dbReference type="GO" id="GO:0050661">
    <property type="term" value="F:NADP binding"/>
    <property type="evidence" value="ECO:0007669"/>
    <property type="project" value="InterPro"/>
</dbReference>
<evidence type="ECO:0000256" key="10">
    <source>
        <dbReference type="PIRSR" id="PIRSR000445-2"/>
    </source>
</evidence>
<dbReference type="NCBIfam" id="TIGR01035">
    <property type="entry name" value="hemA"/>
    <property type="match status" value="1"/>
</dbReference>
<dbReference type="InterPro" id="IPR015895">
    <property type="entry name" value="4pyrrol_synth_GluRdtase_N"/>
</dbReference>
<keyword evidence="5 8" id="KW-0560">Oxidoreductase</keyword>
<dbReference type="InterPro" id="IPR015896">
    <property type="entry name" value="4pyrrol_synth_GluRdtase_dimer"/>
</dbReference>
<dbReference type="RefSeq" id="WP_118095003.1">
    <property type="nucleotide sequence ID" value="NZ_JADMUA010000003.1"/>
</dbReference>
<dbReference type="Pfam" id="PF01488">
    <property type="entry name" value="Shikimate_DH"/>
    <property type="match status" value="1"/>
</dbReference>
<sequence length="418" mass="47850">MYLLYVGVTHRVAPLSVLERVHFSDEEKIAALKKLKAEKSILEDVILSTCNRTELYLVVDQLHTGRYYSKHFLADWFQIDIEELEPYLTFKEGNEALEHLFRVSIGLDSKIVGETQVLGQLKQAFLTAQETGTTGIVLNQAFRQAVTFAKRMHDVYRINARPMSIGLTSLQMLDREDLDYENTKIAIIGLGEIGQLVTKYVLQRPFQSIRLVNRTLSKANPYLTEDRIQAYSWDDLDDAIKDADIIFTAIKSEGYILYPDMVKAGAIVFDLCLPRTCHPNSSITIHNIENITSELQAFFEERNEIAKNIEVEISSELVSFEEWKQQLGIIPLIQEIREKAIQAQQSAMESLLRKLPDLTEREKKQISKHMKSIINQILKEPLLQLKEMSVGENSEYDIALIAKIFDLHSGKGVNHEKH</sequence>
<dbReference type="InterPro" id="IPR036453">
    <property type="entry name" value="GluRdtase_dimer_dom_sf"/>
</dbReference>
<gene>
    <name evidence="8" type="primary">hemA</name>
    <name evidence="17" type="ORF">DW820_00405</name>
</gene>
<evidence type="ECO:0000256" key="5">
    <source>
        <dbReference type="ARBA" id="ARBA00023002"/>
    </source>
</evidence>
<evidence type="ECO:0000259" key="14">
    <source>
        <dbReference type="Pfam" id="PF00745"/>
    </source>
</evidence>
<dbReference type="PIRSF" id="PIRSF000445">
    <property type="entry name" value="4pyrrol_synth_GluRdtase"/>
    <property type="match status" value="1"/>
</dbReference>
<protein>
    <recommendedName>
        <fullName evidence="3 8">Glutamyl-tRNA reductase</fullName>
        <shortName evidence="8">GluTR</shortName>
        <ecNumber evidence="3 8">1.2.1.70</ecNumber>
    </recommendedName>
</protein>
<evidence type="ECO:0000256" key="11">
    <source>
        <dbReference type="PIRSR" id="PIRSR000445-3"/>
    </source>
</evidence>
<dbReference type="InterPro" id="IPR036291">
    <property type="entry name" value="NAD(P)-bd_dom_sf"/>
</dbReference>
<evidence type="ECO:0000256" key="4">
    <source>
        <dbReference type="ARBA" id="ARBA00022857"/>
    </source>
</evidence>
<evidence type="ECO:0000259" key="15">
    <source>
        <dbReference type="Pfam" id="PF01488"/>
    </source>
</evidence>
<comment type="catalytic activity">
    <reaction evidence="7 8 13">
        <text>(S)-4-amino-5-oxopentanoate + tRNA(Glu) + NADP(+) = L-glutamyl-tRNA(Glu) + NADPH + H(+)</text>
        <dbReference type="Rhea" id="RHEA:12344"/>
        <dbReference type="Rhea" id="RHEA-COMP:9663"/>
        <dbReference type="Rhea" id="RHEA-COMP:9680"/>
        <dbReference type="ChEBI" id="CHEBI:15378"/>
        <dbReference type="ChEBI" id="CHEBI:57501"/>
        <dbReference type="ChEBI" id="CHEBI:57783"/>
        <dbReference type="ChEBI" id="CHEBI:58349"/>
        <dbReference type="ChEBI" id="CHEBI:78442"/>
        <dbReference type="ChEBI" id="CHEBI:78520"/>
        <dbReference type="EC" id="1.2.1.70"/>
    </reaction>
</comment>
<dbReference type="GO" id="GO:0019353">
    <property type="term" value="P:protoporphyrinogen IX biosynthetic process from glutamate"/>
    <property type="evidence" value="ECO:0007669"/>
    <property type="project" value="TreeGrafter"/>
</dbReference>
<dbReference type="Gene3D" id="3.30.460.30">
    <property type="entry name" value="Glutamyl-tRNA reductase, N-terminal domain"/>
    <property type="match status" value="1"/>
</dbReference>
<dbReference type="Pfam" id="PF00745">
    <property type="entry name" value="GlutR_dimer"/>
    <property type="match status" value="1"/>
</dbReference>
<dbReference type="InterPro" id="IPR000343">
    <property type="entry name" value="4pyrrol_synth_GluRdtase"/>
</dbReference>
<evidence type="ECO:0000256" key="8">
    <source>
        <dbReference type="HAMAP-Rule" id="MF_00087"/>
    </source>
</evidence>
<comment type="similarity">
    <text evidence="2 8 13">Belongs to the glutamyl-tRNA reductase family.</text>
</comment>
<evidence type="ECO:0000256" key="1">
    <source>
        <dbReference type="ARBA" id="ARBA00005059"/>
    </source>
</evidence>